<dbReference type="InterPro" id="IPR046714">
    <property type="entry name" value="DUF6787"/>
</dbReference>
<dbReference type="EMBL" id="JATAAI010000001">
    <property type="protein sequence ID" value="KAK1748450.1"/>
    <property type="molecule type" value="Genomic_DNA"/>
</dbReference>
<proteinExistence type="predicted"/>
<dbReference type="Pfam" id="PF20584">
    <property type="entry name" value="DUF6787"/>
    <property type="match status" value="1"/>
</dbReference>
<evidence type="ECO:0000256" key="1">
    <source>
        <dbReference type="SAM" id="Phobius"/>
    </source>
</evidence>
<name>A0AAD8YNA6_9STRA</name>
<feature type="domain" description="DUF6787" evidence="2">
    <location>
        <begin position="4"/>
        <end position="81"/>
    </location>
</feature>
<feature type="transmembrane region" description="Helical" evidence="1">
    <location>
        <begin position="45"/>
        <end position="68"/>
    </location>
</feature>
<sequence>MMLICTVFGITGSTTMVVVRPAVTDVLKLEGNMRDGPWSYRICSLVIMTPIYATLLVCVGTVFGRHAYFRHFSVKMWSRFGVPPELMDKNFHKNAKNFKKW</sequence>
<gene>
    <name evidence="3" type="ORF">QTG54_000389</name>
</gene>
<evidence type="ECO:0000313" key="4">
    <source>
        <dbReference type="Proteomes" id="UP001224775"/>
    </source>
</evidence>
<keyword evidence="4" id="KW-1185">Reference proteome</keyword>
<accession>A0AAD8YNA6</accession>
<dbReference type="Proteomes" id="UP001224775">
    <property type="component" value="Unassembled WGS sequence"/>
</dbReference>
<keyword evidence="1" id="KW-0812">Transmembrane</keyword>
<keyword evidence="1" id="KW-1133">Transmembrane helix</keyword>
<evidence type="ECO:0000313" key="3">
    <source>
        <dbReference type="EMBL" id="KAK1748450.1"/>
    </source>
</evidence>
<organism evidence="3 4">
    <name type="scientific">Skeletonema marinoi</name>
    <dbReference type="NCBI Taxonomy" id="267567"/>
    <lineage>
        <taxon>Eukaryota</taxon>
        <taxon>Sar</taxon>
        <taxon>Stramenopiles</taxon>
        <taxon>Ochrophyta</taxon>
        <taxon>Bacillariophyta</taxon>
        <taxon>Coscinodiscophyceae</taxon>
        <taxon>Thalassiosirophycidae</taxon>
        <taxon>Thalassiosirales</taxon>
        <taxon>Skeletonemataceae</taxon>
        <taxon>Skeletonema</taxon>
        <taxon>Skeletonema marinoi-dohrnii complex</taxon>
    </lineage>
</organism>
<evidence type="ECO:0000259" key="2">
    <source>
        <dbReference type="Pfam" id="PF20584"/>
    </source>
</evidence>
<comment type="caution">
    <text evidence="3">The sequence shown here is derived from an EMBL/GenBank/DDBJ whole genome shotgun (WGS) entry which is preliminary data.</text>
</comment>
<reference evidence="3" key="1">
    <citation type="submission" date="2023-06" db="EMBL/GenBank/DDBJ databases">
        <title>Survivors Of The Sea: Transcriptome response of Skeletonema marinoi to long-term dormancy.</title>
        <authorList>
            <person name="Pinder M.I.M."/>
            <person name="Kourtchenko O."/>
            <person name="Robertson E.K."/>
            <person name="Larsson T."/>
            <person name="Maumus F."/>
            <person name="Osuna-Cruz C.M."/>
            <person name="Vancaester E."/>
            <person name="Stenow R."/>
            <person name="Vandepoele K."/>
            <person name="Ploug H."/>
            <person name="Bruchert V."/>
            <person name="Godhe A."/>
            <person name="Topel M."/>
        </authorList>
    </citation>
    <scope>NUCLEOTIDE SEQUENCE</scope>
    <source>
        <strain evidence="3">R05AC</strain>
    </source>
</reference>
<protein>
    <recommendedName>
        <fullName evidence="2">DUF6787 domain-containing protein</fullName>
    </recommendedName>
</protein>
<keyword evidence="1" id="KW-0472">Membrane</keyword>
<dbReference type="AlphaFoldDB" id="A0AAD8YNA6"/>